<evidence type="ECO:0000256" key="1">
    <source>
        <dbReference type="SAM" id="Phobius"/>
    </source>
</evidence>
<keyword evidence="1" id="KW-1133">Transmembrane helix</keyword>
<sequence length="107" mass="11153">MQYNKGNLALRVLMFIFLSFWIASSANAMGSTASDIIGNNLCTLVKNLTGSTAKAIGVLAMILVSFGVMTGKVNTWTAMSTVIGIFVLFGASSLVLYISGSSTTGCV</sequence>
<evidence type="ECO:0000313" key="3">
    <source>
        <dbReference type="EMBL" id="AVP87017.1"/>
    </source>
</evidence>
<dbReference type="RefSeq" id="WP_106873896.1">
    <property type="nucleotide sequence ID" value="NZ_CP027845.1"/>
</dbReference>
<proteinExistence type="predicted"/>
<dbReference type="Proteomes" id="UP000241762">
    <property type="component" value="Chromosome"/>
</dbReference>
<feature type="signal peptide" evidence="2">
    <location>
        <begin position="1"/>
        <end position="28"/>
    </location>
</feature>
<dbReference type="OrthoDB" id="7162146at2"/>
<evidence type="ECO:0000256" key="2">
    <source>
        <dbReference type="SAM" id="SignalP"/>
    </source>
</evidence>
<gene>
    <name evidence="3" type="ORF">phytr_540</name>
</gene>
<dbReference type="InterPro" id="IPR007039">
    <property type="entry name" value="TrbC/VirB2"/>
</dbReference>
<evidence type="ECO:0000313" key="4">
    <source>
        <dbReference type="Proteomes" id="UP000241762"/>
    </source>
</evidence>
<keyword evidence="2" id="KW-0732">Signal</keyword>
<dbReference type="EMBL" id="CP027845">
    <property type="protein sequence ID" value="AVP87017.1"/>
    <property type="molecule type" value="Genomic_DNA"/>
</dbReference>
<feature type="transmembrane region" description="Helical" evidence="1">
    <location>
        <begin position="76"/>
        <end position="98"/>
    </location>
</feature>
<name>A0A2P1P6Y7_9RICK</name>
<feature type="transmembrane region" description="Helical" evidence="1">
    <location>
        <begin position="52"/>
        <end position="69"/>
    </location>
</feature>
<dbReference type="Pfam" id="PF04956">
    <property type="entry name" value="TrbC"/>
    <property type="match status" value="1"/>
</dbReference>
<protein>
    <submittedName>
        <fullName evidence="3">VirB2-like protein</fullName>
    </submittedName>
</protein>
<organism evidence="3 4">
    <name type="scientific">Candidatus Phycorickettsia trachydisci</name>
    <dbReference type="NCBI Taxonomy" id="2115978"/>
    <lineage>
        <taxon>Bacteria</taxon>
        <taxon>Pseudomonadati</taxon>
        <taxon>Pseudomonadota</taxon>
        <taxon>Alphaproteobacteria</taxon>
        <taxon>Rickettsiales</taxon>
        <taxon>Rickettsiaceae</taxon>
        <taxon>Candidatus Phycorickettsia</taxon>
    </lineage>
</organism>
<accession>A0A2P1P6Y7</accession>
<dbReference type="KEGG" id="ptc:phytr_540"/>
<reference evidence="3 4" key="1">
    <citation type="submission" date="2018-03" db="EMBL/GenBank/DDBJ databases">
        <title>A gene transfer event suggests a long-term partnership between eustigmatophyte algae and a novel lineage of endosymbiotic bacteria.</title>
        <authorList>
            <person name="Yurchenko T."/>
            <person name="Sevcikova T."/>
            <person name="Pribyl P."/>
            <person name="El Karkouri K."/>
            <person name="Klimes V."/>
            <person name="Amaral R."/>
            <person name="Zbrankova V."/>
            <person name="Kim E."/>
            <person name="Raoult D."/>
            <person name="Santos L.M.A."/>
            <person name="Elias M."/>
        </authorList>
    </citation>
    <scope>NUCLEOTIDE SEQUENCE [LARGE SCALE GENOMIC DNA]</scope>
    <source>
        <strain evidence="3">CCALA 838</strain>
    </source>
</reference>
<keyword evidence="4" id="KW-1185">Reference proteome</keyword>
<keyword evidence="1" id="KW-0472">Membrane</keyword>
<feature type="chain" id="PRO_5015118852" evidence="2">
    <location>
        <begin position="29"/>
        <end position="107"/>
    </location>
</feature>
<dbReference type="AlphaFoldDB" id="A0A2P1P6Y7"/>
<keyword evidence="1" id="KW-0812">Transmembrane</keyword>